<dbReference type="AlphaFoldDB" id="A0A7W7Q6Y2"/>
<dbReference type="EMBL" id="JACHJQ010000004">
    <property type="protein sequence ID" value="MBB4908180.1"/>
    <property type="molecule type" value="Genomic_DNA"/>
</dbReference>
<dbReference type="RefSeq" id="WP_184812280.1">
    <property type="nucleotide sequence ID" value="NZ_JACHJQ010000004.1"/>
</dbReference>
<reference evidence="1 2" key="1">
    <citation type="submission" date="2020-08" db="EMBL/GenBank/DDBJ databases">
        <title>Genomic Encyclopedia of Type Strains, Phase III (KMG-III): the genomes of soil and plant-associated and newly described type strains.</title>
        <authorList>
            <person name="Whitman W."/>
        </authorList>
    </citation>
    <scope>NUCLEOTIDE SEQUENCE [LARGE SCALE GENOMIC DNA]</scope>
    <source>
        <strain evidence="1 2">CECT 8960</strain>
    </source>
</reference>
<comment type="caution">
    <text evidence="1">The sequence shown here is derived from an EMBL/GenBank/DDBJ whole genome shotgun (WGS) entry which is preliminary data.</text>
</comment>
<gene>
    <name evidence="1" type="ORF">FHR82_004422</name>
</gene>
<protein>
    <recommendedName>
        <fullName evidence="3">Polyketide cyclase/dehydrase/lipid transport protein</fullName>
    </recommendedName>
</protein>
<evidence type="ECO:0000313" key="2">
    <source>
        <dbReference type="Proteomes" id="UP000520767"/>
    </source>
</evidence>
<evidence type="ECO:0008006" key="3">
    <source>
        <dbReference type="Google" id="ProtNLM"/>
    </source>
</evidence>
<organism evidence="1 2">
    <name type="scientific">Actinophytocola algeriensis</name>
    <dbReference type="NCBI Taxonomy" id="1768010"/>
    <lineage>
        <taxon>Bacteria</taxon>
        <taxon>Bacillati</taxon>
        <taxon>Actinomycetota</taxon>
        <taxon>Actinomycetes</taxon>
        <taxon>Pseudonocardiales</taxon>
        <taxon>Pseudonocardiaceae</taxon>
    </lineage>
</organism>
<name>A0A7W7Q6Y2_9PSEU</name>
<accession>A0A7W7Q6Y2</accession>
<keyword evidence="2" id="KW-1185">Reference proteome</keyword>
<proteinExistence type="predicted"/>
<dbReference type="SUPFAM" id="SSF55961">
    <property type="entry name" value="Bet v1-like"/>
    <property type="match status" value="1"/>
</dbReference>
<dbReference type="Proteomes" id="UP000520767">
    <property type="component" value="Unassembled WGS sequence"/>
</dbReference>
<sequence>MIEAPPDRVRDVFLVVRPGPVGNGNASLLRVLPGAGRFMGAANLHGGPHEFTVHYGTHPGGTVEVDPDDGRFAFQGGYKFRAEYHFTPHPKGTLLTYTAINVAPPEHQNRTTVRLQFRLGAALKAGLRGSLKRIGRELGCRSYPST</sequence>
<evidence type="ECO:0000313" key="1">
    <source>
        <dbReference type="EMBL" id="MBB4908180.1"/>
    </source>
</evidence>